<protein>
    <submittedName>
        <fullName evidence="3">Barnase inhibitor</fullName>
    </submittedName>
</protein>
<feature type="domain" description="Barstar (barnase inhibitor)" evidence="2">
    <location>
        <begin position="9"/>
        <end position="87"/>
    </location>
</feature>
<reference evidence="3 4" key="1">
    <citation type="submission" date="2016-09" db="EMBL/GenBank/DDBJ databases">
        <authorList>
            <person name="Capua I."/>
            <person name="De Benedictis P."/>
            <person name="Joannis T."/>
            <person name="Lombin L.H."/>
            <person name="Cattoli G."/>
        </authorList>
    </citation>
    <scope>NUCLEOTIDE SEQUENCE [LARGE SCALE GENOMIC DNA]</scope>
    <source>
        <strain evidence="3 4">LMG 25899</strain>
    </source>
</reference>
<evidence type="ECO:0000313" key="4">
    <source>
        <dbReference type="Proteomes" id="UP000095256"/>
    </source>
</evidence>
<dbReference type="Pfam" id="PF01337">
    <property type="entry name" value="Barstar"/>
    <property type="match status" value="1"/>
</dbReference>
<dbReference type="OrthoDB" id="7575400at2"/>
<dbReference type="Proteomes" id="UP000095256">
    <property type="component" value="Unassembled WGS sequence"/>
</dbReference>
<dbReference type="SUPFAM" id="SSF52038">
    <property type="entry name" value="Barstar-related"/>
    <property type="match status" value="1"/>
</dbReference>
<dbReference type="InterPro" id="IPR035905">
    <property type="entry name" value="Barstar-like_sf"/>
</dbReference>
<evidence type="ECO:0000256" key="1">
    <source>
        <dbReference type="ARBA" id="ARBA00006845"/>
    </source>
</evidence>
<organism evidence="3 4">
    <name type="scientific">Enterococcus rivorum</name>
    <dbReference type="NCBI Taxonomy" id="762845"/>
    <lineage>
        <taxon>Bacteria</taxon>
        <taxon>Bacillati</taxon>
        <taxon>Bacillota</taxon>
        <taxon>Bacilli</taxon>
        <taxon>Lactobacillales</taxon>
        <taxon>Enterococcaceae</taxon>
        <taxon>Enterococcus</taxon>
    </lineage>
</organism>
<name>A0A1E5KX75_9ENTE</name>
<evidence type="ECO:0000313" key="3">
    <source>
        <dbReference type="EMBL" id="OEH82467.1"/>
    </source>
</evidence>
<dbReference type="EMBL" id="MIEK01000022">
    <property type="protein sequence ID" value="OEH82467.1"/>
    <property type="molecule type" value="Genomic_DNA"/>
</dbReference>
<sequence length="97" mass="11482">MCDSVKKDITIDLKGVSTKEKLQILLKQNLDFPDYYGENWDAFWDTITGLVELPEKITFEHWLDIEKTITIEANTLKEMLNNFNKKYPMMKSEVTYK</sequence>
<gene>
    <name evidence="3" type="ORF">BCR26_13320</name>
</gene>
<comment type="similarity">
    <text evidence="1">Belongs to the barstar family.</text>
</comment>
<comment type="caution">
    <text evidence="3">The sequence shown here is derived from an EMBL/GenBank/DDBJ whole genome shotgun (WGS) entry which is preliminary data.</text>
</comment>
<keyword evidence="4" id="KW-1185">Reference proteome</keyword>
<evidence type="ECO:0000259" key="2">
    <source>
        <dbReference type="Pfam" id="PF01337"/>
    </source>
</evidence>
<proteinExistence type="inferred from homology"/>
<dbReference type="RefSeq" id="WP_069698543.1">
    <property type="nucleotide sequence ID" value="NZ_JAGGMA010000031.1"/>
</dbReference>
<accession>A0A1E5KX75</accession>
<dbReference type="Gene3D" id="3.30.370.10">
    <property type="entry name" value="Barstar-like"/>
    <property type="match status" value="1"/>
</dbReference>
<dbReference type="AlphaFoldDB" id="A0A1E5KX75"/>
<dbReference type="InterPro" id="IPR000468">
    <property type="entry name" value="Barstar"/>
</dbReference>